<dbReference type="Proteomes" id="UP000019384">
    <property type="component" value="Unassembled WGS sequence"/>
</dbReference>
<dbReference type="SUPFAM" id="SSF49329">
    <property type="entry name" value="Cu,Zn superoxide dismutase-like"/>
    <property type="match status" value="1"/>
</dbReference>
<reference evidence="11" key="2">
    <citation type="submission" date="2014-02" db="EMBL/GenBank/DDBJ databases">
        <title>Complete DNA sequence of /Kuraishia capsulata/ illustrates novel genomic features among budding yeasts (/Saccharomycotina/).</title>
        <authorList>
            <person name="Morales L."/>
            <person name="Noel B."/>
            <person name="Porcel B."/>
            <person name="Marcet-Houben M."/>
            <person name="Hullo M-F."/>
            <person name="Sacerdot C."/>
            <person name="Tekaia F."/>
            <person name="Leh-Louis V."/>
            <person name="Despons L."/>
            <person name="Khanna V."/>
            <person name="Aury J-M."/>
            <person name="Barbe V."/>
            <person name="Couloux A."/>
            <person name="Labadie K."/>
            <person name="Pelletier E."/>
            <person name="Souciet J-L."/>
            <person name="Boekhout T."/>
            <person name="Gabaldon T."/>
            <person name="Wincker P."/>
            <person name="Dujon B."/>
        </authorList>
    </citation>
    <scope>NUCLEOTIDE SEQUENCE</scope>
    <source>
        <strain evidence="11">CBS 1993</strain>
    </source>
</reference>
<dbReference type="InterPro" id="IPR036163">
    <property type="entry name" value="HMA_dom_sf"/>
</dbReference>
<dbReference type="GO" id="GO:0006825">
    <property type="term" value="P:copper ion transport"/>
    <property type="evidence" value="ECO:0007669"/>
    <property type="project" value="EnsemblFungi"/>
</dbReference>
<evidence type="ECO:0000256" key="5">
    <source>
        <dbReference type="ARBA" id="ARBA00022490"/>
    </source>
</evidence>
<comment type="cofactor">
    <cofactor evidence="1">
        <name>Cu(2+)</name>
        <dbReference type="ChEBI" id="CHEBI:29036"/>
    </cofactor>
</comment>
<dbReference type="AlphaFoldDB" id="W6MGH4"/>
<dbReference type="GO" id="GO:0101031">
    <property type="term" value="C:protein folding chaperone complex"/>
    <property type="evidence" value="ECO:0007669"/>
    <property type="project" value="EnsemblFungi"/>
</dbReference>
<dbReference type="Gene3D" id="3.30.70.100">
    <property type="match status" value="1"/>
</dbReference>
<keyword evidence="7" id="KW-0186">Copper</keyword>
<dbReference type="Gene3D" id="2.60.40.200">
    <property type="entry name" value="Superoxide dismutase, copper/zinc binding domain"/>
    <property type="match status" value="1"/>
</dbReference>
<evidence type="ECO:0000313" key="12">
    <source>
        <dbReference type="Proteomes" id="UP000019384"/>
    </source>
</evidence>
<accession>W6MGH4</accession>
<comment type="similarity">
    <text evidence="3">Belongs to the CCS1 family.</text>
</comment>
<dbReference type="SUPFAM" id="SSF55008">
    <property type="entry name" value="HMA, heavy metal-associated domain"/>
    <property type="match status" value="1"/>
</dbReference>
<sequence length="235" mass="24531">MSAEEDLYESVYAVPLSCESCVNSVSKALGTVEGIKTFNVDLQKQQVSVEASVAPSAIIQAIQTTGRDAIIRGAGNLNSAAVCILESFAEEDSANPVRGLARIVSVGPSKVLIDLSLNGLPKGTYFPTFRASGNIWKGALTTGDSILDLDPIAVDRPANGSFSGQYFIKAPASIADLVGRSMAISTAKGQVFDGSLVGVIARSAGVWENDKKVCSCTGKTVWQERADAVNKGITA</sequence>
<keyword evidence="12" id="KW-1185">Reference proteome</keyword>
<dbReference type="HOGENOM" id="CLU_056632_0_0_1"/>
<dbReference type="PROSITE" id="PS50846">
    <property type="entry name" value="HMA_2"/>
    <property type="match status" value="1"/>
</dbReference>
<evidence type="ECO:0000256" key="6">
    <source>
        <dbReference type="ARBA" id="ARBA00022723"/>
    </source>
</evidence>
<dbReference type="GO" id="GO:0016532">
    <property type="term" value="F:superoxide dismutase copper chaperone activity"/>
    <property type="evidence" value="ECO:0007669"/>
    <property type="project" value="EnsemblFungi"/>
</dbReference>
<evidence type="ECO:0000313" key="11">
    <source>
        <dbReference type="EMBL" id="CDK24613.1"/>
    </source>
</evidence>
<dbReference type="CDD" id="cd00371">
    <property type="entry name" value="HMA"/>
    <property type="match status" value="1"/>
</dbReference>
<dbReference type="PANTHER" id="PTHR22814">
    <property type="entry name" value="COPPER TRANSPORT PROTEIN ATOX1-RELATED"/>
    <property type="match status" value="1"/>
</dbReference>
<evidence type="ECO:0000256" key="4">
    <source>
        <dbReference type="ARBA" id="ARBA00016103"/>
    </source>
</evidence>
<feature type="domain" description="HMA" evidence="10">
    <location>
        <begin position="7"/>
        <end position="70"/>
    </location>
</feature>
<evidence type="ECO:0000256" key="7">
    <source>
        <dbReference type="ARBA" id="ARBA00023008"/>
    </source>
</evidence>
<protein>
    <recommendedName>
        <fullName evidence="4">Superoxide dismutase 1 copper chaperone</fullName>
    </recommendedName>
</protein>
<dbReference type="GO" id="GO:0046872">
    <property type="term" value="F:metal ion binding"/>
    <property type="evidence" value="ECO:0007669"/>
    <property type="project" value="UniProtKB-KW"/>
</dbReference>
<dbReference type="GO" id="GO:0019430">
    <property type="term" value="P:removal of superoxide radicals"/>
    <property type="evidence" value="ECO:0007669"/>
    <property type="project" value="EnsemblFungi"/>
</dbReference>
<evidence type="ECO:0000256" key="1">
    <source>
        <dbReference type="ARBA" id="ARBA00001973"/>
    </source>
</evidence>
<proteinExistence type="inferred from homology"/>
<dbReference type="PANTHER" id="PTHR22814:SF287">
    <property type="entry name" value="COPPER TRANSPORT PROTEIN ATX1"/>
    <property type="match status" value="1"/>
</dbReference>
<evidence type="ECO:0000256" key="8">
    <source>
        <dbReference type="ARBA" id="ARBA00023157"/>
    </source>
</evidence>
<dbReference type="GO" id="GO:0005634">
    <property type="term" value="C:nucleus"/>
    <property type="evidence" value="ECO:0007669"/>
    <property type="project" value="EnsemblFungi"/>
</dbReference>
<dbReference type="EMBL" id="HG793125">
    <property type="protein sequence ID" value="CDK24613.1"/>
    <property type="molecule type" value="Genomic_DNA"/>
</dbReference>
<dbReference type="GO" id="GO:0005743">
    <property type="term" value="C:mitochondrial inner membrane"/>
    <property type="evidence" value="ECO:0007669"/>
    <property type="project" value="EnsemblFungi"/>
</dbReference>
<keyword evidence="6" id="KW-0479">Metal-binding</keyword>
<keyword evidence="5" id="KW-0963">Cytoplasm</keyword>
<evidence type="ECO:0000256" key="2">
    <source>
        <dbReference type="ARBA" id="ARBA00004496"/>
    </source>
</evidence>
<evidence type="ECO:0000259" key="10">
    <source>
        <dbReference type="PROSITE" id="PS50846"/>
    </source>
</evidence>
<evidence type="ECO:0000256" key="9">
    <source>
        <dbReference type="ARBA" id="ARBA00023186"/>
    </source>
</evidence>
<keyword evidence="9" id="KW-0143">Chaperone</keyword>
<dbReference type="GO" id="GO:0005829">
    <property type="term" value="C:cytosol"/>
    <property type="evidence" value="ECO:0007669"/>
    <property type="project" value="EnsemblFungi"/>
</dbReference>
<dbReference type="GeneID" id="34518018"/>
<dbReference type="GO" id="GO:1902693">
    <property type="term" value="C:superoxide dismutase complex"/>
    <property type="evidence" value="ECO:0007669"/>
    <property type="project" value="EnsemblFungi"/>
</dbReference>
<dbReference type="OrthoDB" id="666972at2759"/>
<name>W6MGH4_9ASCO</name>
<dbReference type="RefSeq" id="XP_022456630.1">
    <property type="nucleotide sequence ID" value="XM_022605132.1"/>
</dbReference>
<dbReference type="InterPro" id="IPR006121">
    <property type="entry name" value="HMA_dom"/>
</dbReference>
<dbReference type="FunFam" id="3.30.70.100:FF:000038">
    <property type="entry name" value="Superoxide dismutase 1 copper chaperone"/>
    <property type="match status" value="1"/>
</dbReference>
<comment type="subcellular location">
    <subcellularLocation>
        <location evidence="2">Cytoplasm</location>
    </subcellularLocation>
</comment>
<reference evidence="11" key="1">
    <citation type="submission" date="2013-12" db="EMBL/GenBank/DDBJ databases">
        <authorList>
            <person name="Genoscope - CEA"/>
        </authorList>
    </citation>
    <scope>NUCLEOTIDE SEQUENCE</scope>
    <source>
        <strain evidence="11">CBS 1993</strain>
    </source>
</reference>
<evidence type="ECO:0000256" key="3">
    <source>
        <dbReference type="ARBA" id="ARBA00010636"/>
    </source>
</evidence>
<organism evidence="11 12">
    <name type="scientific">Kuraishia capsulata CBS 1993</name>
    <dbReference type="NCBI Taxonomy" id="1382522"/>
    <lineage>
        <taxon>Eukaryota</taxon>
        <taxon>Fungi</taxon>
        <taxon>Dikarya</taxon>
        <taxon>Ascomycota</taxon>
        <taxon>Saccharomycotina</taxon>
        <taxon>Pichiomycetes</taxon>
        <taxon>Pichiales</taxon>
        <taxon>Pichiaceae</taxon>
        <taxon>Kuraishia</taxon>
    </lineage>
</organism>
<dbReference type="Pfam" id="PF00403">
    <property type="entry name" value="HMA"/>
    <property type="match status" value="1"/>
</dbReference>
<gene>
    <name evidence="11" type="ORF">KUCA_T00000579001</name>
</gene>
<dbReference type="STRING" id="1382522.W6MGH4"/>
<dbReference type="InterPro" id="IPR036423">
    <property type="entry name" value="SOD-like_Cu/Zn_dom_sf"/>
</dbReference>
<keyword evidence="8" id="KW-1015">Disulfide bond</keyword>